<feature type="region of interest" description="Disordered" evidence="3">
    <location>
        <begin position="1"/>
        <end position="20"/>
    </location>
</feature>
<dbReference type="InterPro" id="IPR001647">
    <property type="entry name" value="HTH_TetR"/>
</dbReference>
<dbReference type="AlphaFoldDB" id="A0A0A8B5E0"/>
<evidence type="ECO:0000313" key="6">
    <source>
        <dbReference type="Proteomes" id="UP000031121"/>
    </source>
</evidence>
<proteinExistence type="predicted"/>
<accession>A0A0A8B5E0</accession>
<keyword evidence="6" id="KW-1185">Reference proteome</keyword>
<name>A0A0A8B5E0_9ACTN</name>
<keyword evidence="1 2" id="KW-0238">DNA-binding</keyword>
<evidence type="ECO:0000256" key="2">
    <source>
        <dbReference type="PROSITE-ProRule" id="PRU00335"/>
    </source>
</evidence>
<feature type="DNA-binding region" description="H-T-H motif" evidence="2">
    <location>
        <begin position="49"/>
        <end position="68"/>
    </location>
</feature>
<dbReference type="RefSeq" id="WP_039689043.1">
    <property type="nucleotide sequence ID" value="NZ_CP009302.1"/>
</dbReference>
<organism evidence="5 6">
    <name type="scientific">Berryella intestinalis</name>
    <dbReference type="NCBI Taxonomy" id="1531429"/>
    <lineage>
        <taxon>Bacteria</taxon>
        <taxon>Bacillati</taxon>
        <taxon>Actinomycetota</taxon>
        <taxon>Coriobacteriia</taxon>
        <taxon>Eggerthellales</taxon>
        <taxon>Eggerthellaceae</taxon>
        <taxon>Berryella</taxon>
    </lineage>
</organism>
<dbReference type="HOGENOM" id="CLU_104512_1_0_11"/>
<feature type="domain" description="HTH tetR-type" evidence="4">
    <location>
        <begin position="26"/>
        <end position="86"/>
    </location>
</feature>
<dbReference type="GO" id="GO:0003677">
    <property type="term" value="F:DNA binding"/>
    <property type="evidence" value="ECO:0007669"/>
    <property type="project" value="UniProtKB-UniRule"/>
</dbReference>
<dbReference type="OrthoDB" id="3196926at2"/>
<evidence type="ECO:0000256" key="1">
    <source>
        <dbReference type="ARBA" id="ARBA00023125"/>
    </source>
</evidence>
<dbReference type="STRING" id="1531429.JI75_04475"/>
<dbReference type="Gene3D" id="1.10.357.10">
    <property type="entry name" value="Tetracycline Repressor, domain 2"/>
    <property type="match status" value="1"/>
</dbReference>
<evidence type="ECO:0000259" key="4">
    <source>
        <dbReference type="PROSITE" id="PS50977"/>
    </source>
</evidence>
<dbReference type="InterPro" id="IPR009057">
    <property type="entry name" value="Homeodomain-like_sf"/>
</dbReference>
<dbReference type="Pfam" id="PF00440">
    <property type="entry name" value="TetR_N"/>
    <property type="match status" value="1"/>
</dbReference>
<dbReference type="KEGG" id="cbac:JI75_04475"/>
<sequence>MAVDPTFSVGETPGSRALDPANDDIAARKRRIVDAAVEIGSRQGLAAISARGVARAADVSVGYLYKVFPAKSDIVVAAATHYFEQALYKDLCHTTTGESYIDYCRRLCDRATEAVATFRGEWLRDAESLPHADLIAARIRMGSAIEHAKKGLVAVLENDAAIDWEGVLASVNAASVAEFTARSLVESLREGSGGHEVLLALLERGLYRV</sequence>
<gene>
    <name evidence="5" type="ORF">JI75_04475</name>
</gene>
<reference evidence="6" key="1">
    <citation type="submission" date="2014-08" db="EMBL/GenBank/DDBJ databases">
        <title>Coriobacteriaceae sp. complete genome.</title>
        <authorList>
            <person name="Looft T."/>
            <person name="Bayles D.O."/>
            <person name="Stanton T.B."/>
        </authorList>
    </citation>
    <scope>NUCLEOTIDE SEQUENCE [LARGE SCALE GENOMIC DNA]</scope>
    <source>
        <strain evidence="6">68-1-3</strain>
    </source>
</reference>
<evidence type="ECO:0000313" key="5">
    <source>
        <dbReference type="EMBL" id="AJC12033.1"/>
    </source>
</evidence>
<dbReference type="Proteomes" id="UP000031121">
    <property type="component" value="Chromosome"/>
</dbReference>
<dbReference type="SUPFAM" id="SSF46689">
    <property type="entry name" value="Homeodomain-like"/>
    <property type="match status" value="1"/>
</dbReference>
<dbReference type="EMBL" id="CP009302">
    <property type="protein sequence ID" value="AJC12033.1"/>
    <property type="molecule type" value="Genomic_DNA"/>
</dbReference>
<reference evidence="5 6" key="2">
    <citation type="journal article" date="2015" name="Genome Announc.">
        <title>Complete Genome Sequence of Coriobacteriaceae Strain 68-1-3, a Novel Mucus-Degrading Isolate from the Swine Intestinal Tract.</title>
        <authorList>
            <person name="Looft T."/>
            <person name="Bayles D.O."/>
            <person name="Alt D.P."/>
            <person name="Stanton T.B."/>
        </authorList>
    </citation>
    <scope>NUCLEOTIDE SEQUENCE [LARGE SCALE GENOMIC DNA]</scope>
    <source>
        <strain evidence="5 6">68-1-3</strain>
    </source>
</reference>
<dbReference type="PROSITE" id="PS50977">
    <property type="entry name" value="HTH_TETR_2"/>
    <property type="match status" value="1"/>
</dbReference>
<protein>
    <recommendedName>
        <fullName evidence="4">HTH tetR-type domain-containing protein</fullName>
    </recommendedName>
</protein>
<evidence type="ECO:0000256" key="3">
    <source>
        <dbReference type="SAM" id="MobiDB-lite"/>
    </source>
</evidence>